<protein>
    <recommendedName>
        <fullName evidence="5">Outer membrane protein with beta-barrel domain</fullName>
    </recommendedName>
</protein>
<dbReference type="RefSeq" id="WP_086499054.1">
    <property type="nucleotide sequence ID" value="NZ_MSSV01000003.1"/>
</dbReference>
<sequence length="181" mass="19937">MRSIRVLIFLISVFASISGGYGQENKFDFQVKLGYLSQVNTPKSESPAQYGGYVGYGVFKDSNLGRMTFDLDLNYLSKHTPKELRINNYEGFSLKGQANYLLKIFPIGDSFLYFGPGIAIHQPLKSSGVNNGPSFGANGKIIVPATLGGVRFYFTYDLDFLTGPGFWRNGIGIAFSPNSKN</sequence>
<dbReference type="EMBL" id="QKZU01000003">
    <property type="protein sequence ID" value="PZX59592.1"/>
    <property type="molecule type" value="Genomic_DNA"/>
</dbReference>
<evidence type="ECO:0008006" key="5">
    <source>
        <dbReference type="Google" id="ProtNLM"/>
    </source>
</evidence>
<evidence type="ECO:0000313" key="1">
    <source>
        <dbReference type="EMBL" id="PZX59592.1"/>
    </source>
</evidence>
<evidence type="ECO:0000313" key="2">
    <source>
        <dbReference type="EMBL" id="TXD78684.1"/>
    </source>
</evidence>
<dbReference type="OrthoDB" id="9914348at2"/>
<reference evidence="1 3" key="1">
    <citation type="submission" date="2018-06" db="EMBL/GenBank/DDBJ databases">
        <title>Genomic Encyclopedia of Archaeal and Bacterial Type Strains, Phase II (KMG-II): from individual species to whole genera.</title>
        <authorList>
            <person name="Goeker M."/>
        </authorList>
    </citation>
    <scope>NUCLEOTIDE SEQUENCE [LARGE SCALE GENOMIC DNA]</scope>
    <source>
        <strain evidence="1 3">DSM 22686</strain>
    </source>
</reference>
<name>A0A2W7T8Q5_9BACT</name>
<evidence type="ECO:0000313" key="4">
    <source>
        <dbReference type="Proteomes" id="UP000321927"/>
    </source>
</evidence>
<proteinExistence type="predicted"/>
<accession>A0A2W7T8Q5</accession>
<dbReference type="Proteomes" id="UP000321927">
    <property type="component" value="Unassembled WGS sequence"/>
</dbReference>
<comment type="caution">
    <text evidence="1">The sequence shown here is derived from an EMBL/GenBank/DDBJ whole genome shotgun (WGS) entry which is preliminary data.</text>
</comment>
<organism evidence="1 3">
    <name type="scientific">Algoriphagus ratkowskyi</name>
    <dbReference type="NCBI Taxonomy" id="57028"/>
    <lineage>
        <taxon>Bacteria</taxon>
        <taxon>Pseudomonadati</taxon>
        <taxon>Bacteroidota</taxon>
        <taxon>Cytophagia</taxon>
        <taxon>Cytophagales</taxon>
        <taxon>Cyclobacteriaceae</taxon>
        <taxon>Algoriphagus</taxon>
    </lineage>
</organism>
<reference evidence="2 4" key="2">
    <citation type="submission" date="2019-08" db="EMBL/GenBank/DDBJ databases">
        <title>Genome of Algoriphagus ratkowskyi IC026.</title>
        <authorList>
            <person name="Bowman J.P."/>
        </authorList>
    </citation>
    <scope>NUCLEOTIDE SEQUENCE [LARGE SCALE GENOMIC DNA]</scope>
    <source>
        <strain evidence="2 4">IC026</strain>
    </source>
</reference>
<dbReference type="Proteomes" id="UP000249115">
    <property type="component" value="Unassembled WGS sequence"/>
</dbReference>
<dbReference type="AlphaFoldDB" id="A0A2W7T8Q5"/>
<keyword evidence="4" id="KW-1185">Reference proteome</keyword>
<evidence type="ECO:0000313" key="3">
    <source>
        <dbReference type="Proteomes" id="UP000249115"/>
    </source>
</evidence>
<dbReference type="EMBL" id="VORV01000004">
    <property type="protein sequence ID" value="TXD78684.1"/>
    <property type="molecule type" value="Genomic_DNA"/>
</dbReference>
<gene>
    <name evidence="2" type="ORF">ESW18_07800</name>
    <name evidence="1" type="ORF">LV84_00800</name>
</gene>